<evidence type="ECO:0000256" key="1">
    <source>
        <dbReference type="SAM" id="MobiDB-lite"/>
    </source>
</evidence>
<dbReference type="GeneID" id="33936556"/>
<feature type="compositionally biased region" description="Polar residues" evidence="1">
    <location>
        <begin position="83"/>
        <end position="96"/>
    </location>
</feature>
<name>A0A219ARJ0_METCM</name>
<dbReference type="KEGG" id="pchm:VFPPC_17618"/>
<dbReference type="Proteomes" id="UP000078397">
    <property type="component" value="Unassembled WGS sequence"/>
</dbReference>
<dbReference type="AlphaFoldDB" id="A0A219ARJ0"/>
<dbReference type="EMBL" id="LSBJ02000002">
    <property type="protein sequence ID" value="OWT43219.1"/>
    <property type="molecule type" value="Genomic_DNA"/>
</dbReference>
<comment type="caution">
    <text evidence="2">The sequence shown here is derived from an EMBL/GenBank/DDBJ whole genome shotgun (WGS) entry which is preliminary data.</text>
</comment>
<protein>
    <submittedName>
        <fullName evidence="2">Uncharacterized protein</fullName>
    </submittedName>
</protein>
<gene>
    <name evidence="2" type="ORF">VFPPC_17618</name>
</gene>
<keyword evidence="3" id="KW-1185">Reference proteome</keyword>
<reference evidence="2 3" key="1">
    <citation type="journal article" date="2016" name="PLoS Pathog.">
        <title>Biosynthesis of antibiotic leucinostatins in bio-control fungus Purpureocillium lilacinum and their inhibition on phytophthora revealed by genome mining.</title>
        <authorList>
            <person name="Wang G."/>
            <person name="Liu Z."/>
            <person name="Lin R."/>
            <person name="Li E."/>
            <person name="Mao Z."/>
            <person name="Ling J."/>
            <person name="Yang Y."/>
            <person name="Yin W.B."/>
            <person name="Xie B."/>
        </authorList>
    </citation>
    <scope>NUCLEOTIDE SEQUENCE [LARGE SCALE GENOMIC DNA]</scope>
    <source>
        <strain evidence="2">170</strain>
    </source>
</reference>
<evidence type="ECO:0000313" key="3">
    <source>
        <dbReference type="Proteomes" id="UP000078397"/>
    </source>
</evidence>
<feature type="region of interest" description="Disordered" evidence="1">
    <location>
        <begin position="76"/>
        <end position="96"/>
    </location>
</feature>
<accession>A0A219ARJ0</accession>
<dbReference type="RefSeq" id="XP_022285662.1">
    <property type="nucleotide sequence ID" value="XM_022429311.1"/>
</dbReference>
<proteinExistence type="predicted"/>
<evidence type="ECO:0000313" key="2">
    <source>
        <dbReference type="EMBL" id="OWT43219.1"/>
    </source>
</evidence>
<sequence>MTSAAISSDWQASGYCCSVSGNDDLPILQFLRVGVVLVRVGVVRLVVVQLEVTIGSSFYSNIARGPRRVADLLNVTPIGSPPRESSPNSPCSTSQLTHDTCALAHPPSNIGTKWHISR</sequence>
<organism evidence="2 3">
    <name type="scientific">Pochonia chlamydosporia 170</name>
    <dbReference type="NCBI Taxonomy" id="1380566"/>
    <lineage>
        <taxon>Eukaryota</taxon>
        <taxon>Fungi</taxon>
        <taxon>Dikarya</taxon>
        <taxon>Ascomycota</taxon>
        <taxon>Pezizomycotina</taxon>
        <taxon>Sordariomycetes</taxon>
        <taxon>Hypocreomycetidae</taxon>
        <taxon>Hypocreales</taxon>
        <taxon>Clavicipitaceae</taxon>
        <taxon>Pochonia</taxon>
    </lineage>
</organism>